<accession>A0A9P0LLD5</accession>
<gene>
    <name evidence="1" type="ORF">ACAOBT_LOCUS22191</name>
</gene>
<organism evidence="1 2">
    <name type="scientific">Acanthoscelides obtectus</name>
    <name type="common">Bean weevil</name>
    <name type="synonym">Bruchus obtectus</name>
    <dbReference type="NCBI Taxonomy" id="200917"/>
    <lineage>
        <taxon>Eukaryota</taxon>
        <taxon>Metazoa</taxon>
        <taxon>Ecdysozoa</taxon>
        <taxon>Arthropoda</taxon>
        <taxon>Hexapoda</taxon>
        <taxon>Insecta</taxon>
        <taxon>Pterygota</taxon>
        <taxon>Neoptera</taxon>
        <taxon>Endopterygota</taxon>
        <taxon>Coleoptera</taxon>
        <taxon>Polyphaga</taxon>
        <taxon>Cucujiformia</taxon>
        <taxon>Chrysomeloidea</taxon>
        <taxon>Chrysomelidae</taxon>
        <taxon>Bruchinae</taxon>
        <taxon>Bruchini</taxon>
        <taxon>Acanthoscelides</taxon>
    </lineage>
</organism>
<dbReference type="EMBL" id="CAKOFQ010007202">
    <property type="protein sequence ID" value="CAH1994572.1"/>
    <property type="molecule type" value="Genomic_DNA"/>
</dbReference>
<proteinExistence type="predicted"/>
<name>A0A9P0LLD5_ACAOB</name>
<sequence>MVKSLKDGEHKGVFEFLDGRKLDIEVDPEYADVIKHVRYEDEKEKEEEEWLAEYDKKLREKRKAQAAAKLAEEKV</sequence>
<protein>
    <submittedName>
        <fullName evidence="1">Uncharacterized protein</fullName>
    </submittedName>
</protein>
<dbReference type="AlphaFoldDB" id="A0A9P0LLD5"/>
<dbReference type="Proteomes" id="UP001152888">
    <property type="component" value="Unassembled WGS sequence"/>
</dbReference>
<dbReference type="OrthoDB" id="10265243at2759"/>
<comment type="caution">
    <text evidence="1">The sequence shown here is derived from an EMBL/GenBank/DDBJ whole genome shotgun (WGS) entry which is preliminary data.</text>
</comment>
<keyword evidence="2" id="KW-1185">Reference proteome</keyword>
<evidence type="ECO:0000313" key="1">
    <source>
        <dbReference type="EMBL" id="CAH1994572.1"/>
    </source>
</evidence>
<reference evidence="1" key="1">
    <citation type="submission" date="2022-03" db="EMBL/GenBank/DDBJ databases">
        <authorList>
            <person name="Sayadi A."/>
        </authorList>
    </citation>
    <scope>NUCLEOTIDE SEQUENCE</scope>
</reference>
<evidence type="ECO:0000313" key="2">
    <source>
        <dbReference type="Proteomes" id="UP001152888"/>
    </source>
</evidence>